<evidence type="ECO:0000256" key="3">
    <source>
        <dbReference type="ARBA" id="ARBA00022723"/>
    </source>
</evidence>
<reference evidence="8" key="1">
    <citation type="submission" date="2021-02" db="EMBL/GenBank/DDBJ databases">
        <authorList>
            <person name="Nowell W R."/>
        </authorList>
    </citation>
    <scope>NUCLEOTIDE SEQUENCE</scope>
</reference>
<keyword evidence="4" id="KW-0677">Repeat</keyword>
<proteinExistence type="inferred from homology"/>
<name>A0A819Q1Y3_9BILA</name>
<comment type="similarity">
    <text evidence="1">Belongs to the recoverin family.</text>
</comment>
<evidence type="ECO:0000256" key="6">
    <source>
        <dbReference type="ARBA" id="ARBA00023288"/>
    </source>
</evidence>
<dbReference type="PRINTS" id="PR00450">
    <property type="entry name" value="RECOVERIN"/>
</dbReference>
<evidence type="ECO:0000313" key="9">
    <source>
        <dbReference type="Proteomes" id="UP000663842"/>
    </source>
</evidence>
<sequence length="276" mass="31083">MKAVNDVFHYGTIDLCTLVKSIEYEAQGVIMKPTGVDELMLGIMHSLSEEKLLQGCFALMDNGPFWIRAQIVKSQFIREKKISMGNKVVIKSRSSKELTPQVIALLKASSNLSEDEIIDLYVVFWNDFPSGRMNKKGFIKYYEEIKDEKDRANILCDHVFAVFDKNHDGTIDFYEFLLAIATRSPADLESHLNYVFEMCDVSGDGHMDLEELATFLKASLTIAGKLEETGNDYARELAIGVFNTLGIPEGNKLNKDQFINGCKNDTELRELFGGGH</sequence>
<gene>
    <name evidence="8" type="ORF">UXM345_LOCUS17298</name>
</gene>
<evidence type="ECO:0000256" key="1">
    <source>
        <dbReference type="ARBA" id="ARBA00006049"/>
    </source>
</evidence>
<dbReference type="InterPro" id="IPR028846">
    <property type="entry name" value="Recoverin"/>
</dbReference>
<dbReference type="Gene3D" id="1.10.238.10">
    <property type="entry name" value="EF-hand"/>
    <property type="match status" value="1"/>
</dbReference>
<keyword evidence="5" id="KW-0106">Calcium</keyword>
<evidence type="ECO:0000256" key="5">
    <source>
        <dbReference type="ARBA" id="ARBA00022837"/>
    </source>
</evidence>
<evidence type="ECO:0000256" key="2">
    <source>
        <dbReference type="ARBA" id="ARBA00022707"/>
    </source>
</evidence>
<dbReference type="PANTHER" id="PTHR23055:SF178">
    <property type="entry name" value="NEUROCALCIN HOMOLOG"/>
    <property type="match status" value="1"/>
</dbReference>
<dbReference type="AlphaFoldDB" id="A0A819Q1Y3"/>
<comment type="caution">
    <text evidence="8">The sequence shown here is derived from an EMBL/GenBank/DDBJ whole genome shotgun (WGS) entry which is preliminary data.</text>
</comment>
<keyword evidence="6" id="KW-0449">Lipoprotein</keyword>
<dbReference type="InterPro" id="IPR011992">
    <property type="entry name" value="EF-hand-dom_pair"/>
</dbReference>
<dbReference type="Pfam" id="PF00036">
    <property type="entry name" value="EF-hand_1"/>
    <property type="match status" value="1"/>
</dbReference>
<keyword evidence="2" id="KW-0519">Myristate</keyword>
<dbReference type="PROSITE" id="PS50222">
    <property type="entry name" value="EF_HAND_2"/>
    <property type="match status" value="2"/>
</dbReference>
<dbReference type="GO" id="GO:0005509">
    <property type="term" value="F:calcium ion binding"/>
    <property type="evidence" value="ECO:0007669"/>
    <property type="project" value="InterPro"/>
</dbReference>
<dbReference type="PROSITE" id="PS00018">
    <property type="entry name" value="EF_HAND_1"/>
    <property type="match status" value="2"/>
</dbReference>
<dbReference type="SMART" id="SM00054">
    <property type="entry name" value="EFh"/>
    <property type="match status" value="2"/>
</dbReference>
<feature type="domain" description="EF-hand" evidence="7">
    <location>
        <begin position="187"/>
        <end position="222"/>
    </location>
</feature>
<protein>
    <recommendedName>
        <fullName evidence="7">EF-hand domain-containing protein</fullName>
    </recommendedName>
</protein>
<feature type="domain" description="EF-hand" evidence="7">
    <location>
        <begin position="151"/>
        <end position="186"/>
    </location>
</feature>
<evidence type="ECO:0000313" key="8">
    <source>
        <dbReference type="EMBL" id="CAF4019815.1"/>
    </source>
</evidence>
<dbReference type="InterPro" id="IPR002048">
    <property type="entry name" value="EF_hand_dom"/>
</dbReference>
<evidence type="ECO:0000259" key="7">
    <source>
        <dbReference type="PROSITE" id="PS50222"/>
    </source>
</evidence>
<dbReference type="InterPro" id="IPR018247">
    <property type="entry name" value="EF_Hand_1_Ca_BS"/>
</dbReference>
<dbReference type="PANTHER" id="PTHR23055">
    <property type="entry name" value="CALCIUM BINDING PROTEINS"/>
    <property type="match status" value="1"/>
</dbReference>
<dbReference type="CDD" id="cd00051">
    <property type="entry name" value="EFh"/>
    <property type="match status" value="1"/>
</dbReference>
<organism evidence="8 9">
    <name type="scientific">Rotaria magnacalcarata</name>
    <dbReference type="NCBI Taxonomy" id="392030"/>
    <lineage>
        <taxon>Eukaryota</taxon>
        <taxon>Metazoa</taxon>
        <taxon>Spiralia</taxon>
        <taxon>Gnathifera</taxon>
        <taxon>Rotifera</taxon>
        <taxon>Eurotatoria</taxon>
        <taxon>Bdelloidea</taxon>
        <taxon>Philodinida</taxon>
        <taxon>Philodinidae</taxon>
        <taxon>Rotaria</taxon>
    </lineage>
</organism>
<dbReference type="SUPFAM" id="SSF47473">
    <property type="entry name" value="EF-hand"/>
    <property type="match status" value="1"/>
</dbReference>
<dbReference type="Proteomes" id="UP000663842">
    <property type="component" value="Unassembled WGS sequence"/>
</dbReference>
<accession>A0A819Q1Y3</accession>
<evidence type="ECO:0000256" key="4">
    <source>
        <dbReference type="ARBA" id="ARBA00022737"/>
    </source>
</evidence>
<dbReference type="EMBL" id="CAJOBF010002230">
    <property type="protein sequence ID" value="CAF4019815.1"/>
    <property type="molecule type" value="Genomic_DNA"/>
</dbReference>
<keyword evidence="3" id="KW-0479">Metal-binding</keyword>